<protein>
    <recommendedName>
        <fullName evidence="8">NADPH--hemoprotein reductase</fullName>
        <ecNumber evidence="8">1.6.2.4</ecNumber>
    </recommendedName>
</protein>
<evidence type="ECO:0000256" key="5">
    <source>
        <dbReference type="ARBA" id="ARBA00022827"/>
    </source>
</evidence>
<evidence type="ECO:0000256" key="3">
    <source>
        <dbReference type="ARBA" id="ARBA00022630"/>
    </source>
</evidence>
<feature type="domain" description="Flavodoxin-like" evidence="10">
    <location>
        <begin position="78"/>
        <end position="222"/>
    </location>
</feature>
<dbReference type="InterPro" id="IPR029039">
    <property type="entry name" value="Flavoprotein-like_sf"/>
</dbReference>
<dbReference type="Gene3D" id="3.40.50.80">
    <property type="entry name" value="Nucleotide-binding domain of ferredoxin-NADP reductase (FNR) module"/>
    <property type="match status" value="2"/>
</dbReference>
<comment type="cofactor">
    <cofactor evidence="2">
        <name>FAD</name>
        <dbReference type="ChEBI" id="CHEBI:57692"/>
    </cofactor>
</comment>
<evidence type="ECO:0000256" key="2">
    <source>
        <dbReference type="ARBA" id="ARBA00001974"/>
    </source>
</evidence>
<keyword evidence="4" id="KW-0288">FMN</keyword>
<dbReference type="SUPFAM" id="SSF63380">
    <property type="entry name" value="Riboflavin synthase domain-like"/>
    <property type="match status" value="1"/>
</dbReference>
<keyword evidence="9" id="KW-1133">Transmembrane helix</keyword>
<evidence type="ECO:0000256" key="9">
    <source>
        <dbReference type="SAM" id="Phobius"/>
    </source>
</evidence>
<keyword evidence="7" id="KW-0560">Oxidoreductase</keyword>
<evidence type="ECO:0000256" key="7">
    <source>
        <dbReference type="ARBA" id="ARBA00023002"/>
    </source>
</evidence>
<comment type="cofactor">
    <cofactor evidence="1">
        <name>FMN</name>
        <dbReference type="ChEBI" id="CHEBI:58210"/>
    </cofactor>
</comment>
<dbReference type="PANTHER" id="PTHR19384">
    <property type="entry name" value="NITRIC OXIDE SYNTHASE-RELATED"/>
    <property type="match status" value="1"/>
</dbReference>
<keyword evidence="3" id="KW-0285">Flavoprotein</keyword>
<dbReference type="Gene3D" id="1.20.990.10">
    <property type="entry name" value="NADPH-cytochrome p450 Reductase, Chain A, domain 3"/>
    <property type="match status" value="1"/>
</dbReference>
<dbReference type="PANTHER" id="PTHR19384:SF17">
    <property type="entry name" value="NADPH--CYTOCHROME P450 REDUCTASE"/>
    <property type="match status" value="1"/>
</dbReference>
<dbReference type="PRINTS" id="PR00369">
    <property type="entry name" value="FLAVODOXIN"/>
</dbReference>
<evidence type="ECO:0000259" key="10">
    <source>
        <dbReference type="PROSITE" id="PS50902"/>
    </source>
</evidence>
<dbReference type="InterPro" id="IPR001094">
    <property type="entry name" value="Flavdoxin-like"/>
</dbReference>
<dbReference type="PROSITE" id="PS50902">
    <property type="entry name" value="FLAVODOXIN_LIKE"/>
    <property type="match status" value="1"/>
</dbReference>
<keyword evidence="6" id="KW-0521">NADP</keyword>
<dbReference type="EC" id="1.6.2.4" evidence="8"/>
<dbReference type="Pfam" id="PF00258">
    <property type="entry name" value="Flavodoxin_1"/>
    <property type="match status" value="1"/>
</dbReference>
<dbReference type="PRINTS" id="PR00371">
    <property type="entry name" value="FPNCR"/>
</dbReference>
<keyword evidence="9" id="KW-0812">Transmembrane</keyword>
<sequence length="597" mass="67203">MESEDAQQSPDVPEEAIIGMMDIFLLCTCLGIVIYWFFFRGEKTHDSPTVKKLTVMPASGRSNDPSFINKMRNSGKNMIVFYGSQTGTAEEFAGRLAKDAQRYGMKALVADPEECEMEDLSKMGEIENSFAVFCMATYGEGDPTDNAQEFHEWLEDGTSELNDLKYAVFGLGNKTYENYNTMGKFVDSKLEELGGTRVFELGLGDDDGNLEEDFVTWRESFWPTVCEHFGVEATGEEGSVRQYAVTVHEDIPKEKIFTGEVARLKSFQNQKPPYDAKNPYLSPVIVNRELHKGGDRSCMHLEFDITGSKIRYESGDHVAVYPINDSELVNGIGDILSIDLDTVFSLLNVDEEASKKHPFPCPCSYRTALSHYLDITSPPRTNVLRDLVEYASDPKDKEFILAITSPTPEGKKQYADWVLADQRDILTILRDLPSFRPPIDHLLEMLPRLQARYYSIASSPKLHPQSIHITAILVDYTTRTGRPAKGVATSWLKNKIPNGPLKPTVPIYVRKSQFKLPFKPTTPVIMIGPGTGLAPFRGFIQERHQAKECSDARNMARDVNEVLREVIMEEGGKDRAQAEDYMKKLQSKGRYAADVWS</sequence>
<dbReference type="Gene3D" id="3.40.50.360">
    <property type="match status" value="1"/>
</dbReference>
<name>A0ABM0MQR4_SACKO</name>
<evidence type="ECO:0000259" key="11">
    <source>
        <dbReference type="PROSITE" id="PS51384"/>
    </source>
</evidence>
<feature type="transmembrane region" description="Helical" evidence="9">
    <location>
        <begin position="16"/>
        <end position="38"/>
    </location>
</feature>
<evidence type="ECO:0000256" key="6">
    <source>
        <dbReference type="ARBA" id="ARBA00022857"/>
    </source>
</evidence>
<dbReference type="Proteomes" id="UP000694865">
    <property type="component" value="Unplaced"/>
</dbReference>
<evidence type="ECO:0000313" key="13">
    <source>
        <dbReference type="RefSeq" id="XP_006822355.1"/>
    </source>
</evidence>
<keyword evidence="9" id="KW-0472">Membrane</keyword>
<reference evidence="13" key="1">
    <citation type="submission" date="2025-08" db="UniProtKB">
        <authorList>
            <consortium name="RefSeq"/>
        </authorList>
    </citation>
    <scope>IDENTIFICATION</scope>
    <source>
        <tissue evidence="13">Testes</tissue>
    </source>
</reference>
<dbReference type="GeneID" id="100370731"/>
<dbReference type="Pfam" id="PF00667">
    <property type="entry name" value="FAD_binding_1"/>
    <property type="match status" value="1"/>
</dbReference>
<dbReference type="SUPFAM" id="SSF52218">
    <property type="entry name" value="Flavoproteins"/>
    <property type="match status" value="1"/>
</dbReference>
<evidence type="ECO:0000256" key="1">
    <source>
        <dbReference type="ARBA" id="ARBA00001917"/>
    </source>
</evidence>
<dbReference type="InterPro" id="IPR001709">
    <property type="entry name" value="Flavoprot_Pyr_Nucl_cyt_Rdtase"/>
</dbReference>
<dbReference type="InterPro" id="IPR023173">
    <property type="entry name" value="NADPH_Cyt_P450_Rdtase_alpha"/>
</dbReference>
<dbReference type="RefSeq" id="XP_006822355.1">
    <property type="nucleotide sequence ID" value="XM_006822292.1"/>
</dbReference>
<dbReference type="PROSITE" id="PS51384">
    <property type="entry name" value="FAD_FR"/>
    <property type="match status" value="1"/>
</dbReference>
<dbReference type="InterPro" id="IPR017927">
    <property type="entry name" value="FAD-bd_FR_type"/>
</dbReference>
<evidence type="ECO:0000256" key="8">
    <source>
        <dbReference type="ARBA" id="ARBA00023797"/>
    </source>
</evidence>
<dbReference type="InterPro" id="IPR017938">
    <property type="entry name" value="Riboflavin_synthase-like_b-brl"/>
</dbReference>
<dbReference type="Gene3D" id="2.40.30.10">
    <property type="entry name" value="Translation factors"/>
    <property type="match status" value="1"/>
</dbReference>
<dbReference type="InterPro" id="IPR003097">
    <property type="entry name" value="CysJ-like_FAD-binding"/>
</dbReference>
<keyword evidence="5" id="KW-0274">FAD</keyword>
<evidence type="ECO:0000313" key="12">
    <source>
        <dbReference type="Proteomes" id="UP000694865"/>
    </source>
</evidence>
<organism evidence="12 13">
    <name type="scientific">Saccoglossus kowalevskii</name>
    <name type="common">Acorn worm</name>
    <dbReference type="NCBI Taxonomy" id="10224"/>
    <lineage>
        <taxon>Eukaryota</taxon>
        <taxon>Metazoa</taxon>
        <taxon>Hemichordata</taxon>
        <taxon>Enteropneusta</taxon>
        <taxon>Harrimaniidae</taxon>
        <taxon>Saccoglossus</taxon>
    </lineage>
</organism>
<dbReference type="InterPro" id="IPR039261">
    <property type="entry name" value="FNR_nucleotide-bd"/>
</dbReference>
<gene>
    <name evidence="13" type="primary">LOC100370731</name>
</gene>
<keyword evidence="12" id="KW-1185">Reference proteome</keyword>
<evidence type="ECO:0000256" key="4">
    <source>
        <dbReference type="ARBA" id="ARBA00022643"/>
    </source>
</evidence>
<feature type="domain" description="FAD-binding FR-type" evidence="11">
    <location>
        <begin position="277"/>
        <end position="517"/>
    </location>
</feature>
<accession>A0ABM0MQR4</accession>
<dbReference type="InterPro" id="IPR008254">
    <property type="entry name" value="Flavodoxin/NO_synth"/>
</dbReference>
<dbReference type="SUPFAM" id="SSF52343">
    <property type="entry name" value="Ferredoxin reductase-like, C-terminal NADP-linked domain"/>
    <property type="match status" value="1"/>
</dbReference>
<proteinExistence type="predicted"/>